<dbReference type="EMBL" id="SUTG01000098">
    <property type="protein sequence ID" value="MBE6513487.1"/>
    <property type="molecule type" value="Genomic_DNA"/>
</dbReference>
<accession>A0A8T3VRX6</accession>
<dbReference type="Pfam" id="PF13240">
    <property type="entry name" value="Zn_Ribbon_1"/>
    <property type="match status" value="1"/>
</dbReference>
<reference evidence="2" key="1">
    <citation type="submission" date="2019-04" db="EMBL/GenBank/DDBJ databases">
        <title>Evolution of Biomass-Degrading Anaerobic Consortia Revealed by Metagenomics.</title>
        <authorList>
            <person name="Peng X."/>
        </authorList>
    </citation>
    <scope>NUCLEOTIDE SEQUENCE</scope>
    <source>
        <strain evidence="2">SIG14</strain>
    </source>
</reference>
<dbReference type="AlphaFoldDB" id="A0A8T3VRX6"/>
<dbReference type="Gene3D" id="4.10.1060.50">
    <property type="match status" value="1"/>
</dbReference>
<organism evidence="2 3">
    <name type="scientific">Methanobrevibacter olleyae</name>
    <dbReference type="NCBI Taxonomy" id="294671"/>
    <lineage>
        <taxon>Archaea</taxon>
        <taxon>Methanobacteriati</taxon>
        <taxon>Methanobacteriota</taxon>
        <taxon>Methanomada group</taxon>
        <taxon>Methanobacteria</taxon>
        <taxon>Methanobacteriales</taxon>
        <taxon>Methanobacteriaceae</taxon>
        <taxon>Methanobrevibacter</taxon>
    </lineage>
</organism>
<name>A0A8T3VRX6_METOL</name>
<dbReference type="InterPro" id="IPR038587">
    <property type="entry name" value="Ribosomal_eL40_sf"/>
</dbReference>
<feature type="domain" description="Zinc-ribbon" evidence="1">
    <location>
        <begin position="4"/>
        <end position="24"/>
    </location>
</feature>
<evidence type="ECO:0000313" key="2">
    <source>
        <dbReference type="EMBL" id="MBE6513487.1"/>
    </source>
</evidence>
<sequence length="30" mass="3269">MVNCPKCGSYNPTGSKFCSECGSAMKFYNN</sequence>
<dbReference type="Proteomes" id="UP000732619">
    <property type="component" value="Unassembled WGS sequence"/>
</dbReference>
<comment type="caution">
    <text evidence="2">The sequence shown here is derived from an EMBL/GenBank/DDBJ whole genome shotgun (WGS) entry which is preliminary data.</text>
</comment>
<gene>
    <name evidence="2" type="ORF">E7Z75_10175</name>
</gene>
<dbReference type="InterPro" id="IPR026870">
    <property type="entry name" value="Zinc_ribbon_dom"/>
</dbReference>
<protein>
    <submittedName>
        <fullName evidence="2">Zinc-ribbon domain-containing protein</fullName>
    </submittedName>
</protein>
<evidence type="ECO:0000259" key="1">
    <source>
        <dbReference type="Pfam" id="PF13240"/>
    </source>
</evidence>
<proteinExistence type="predicted"/>
<evidence type="ECO:0000313" key="3">
    <source>
        <dbReference type="Proteomes" id="UP000732619"/>
    </source>
</evidence>